<dbReference type="GO" id="GO:0005886">
    <property type="term" value="C:plasma membrane"/>
    <property type="evidence" value="ECO:0007669"/>
    <property type="project" value="UniProtKB-SubCell"/>
</dbReference>
<keyword evidence="5" id="KW-1133">Transmembrane helix</keyword>
<evidence type="ECO:0000256" key="2">
    <source>
        <dbReference type="ARBA" id="ARBA00007168"/>
    </source>
</evidence>
<dbReference type="SUPFAM" id="SSF56784">
    <property type="entry name" value="HAD-like"/>
    <property type="match status" value="1"/>
</dbReference>
<keyword evidence="4" id="KW-0460">Magnesium</keyword>
<sequence>MLAFEDEKDVTLVELVRMLDPPREEVQDTILPCMNAGIRVIVVTRDNKTIAKSLCCKIRAFDHLEEFVGYSYTAFEFEELPALQKTVALQRLALFTRVEPSLPVLASIKQLVRYSLDSVALSSLVLSFVESICFIFESIGRTRKQEAANDESLKADASIASNSHLSVSDLLDYINPSFVNQGRNVAASSEEDKTDDYVHAIDEASLVLLVLSLIL</sequence>
<dbReference type="GO" id="GO:0022857">
    <property type="term" value="F:transmembrane transporter activity"/>
    <property type="evidence" value="ECO:0007669"/>
    <property type="project" value="UniProtKB-UniRule"/>
</dbReference>
<evidence type="ECO:0000313" key="9">
    <source>
        <dbReference type="Proteomes" id="UP001279734"/>
    </source>
</evidence>
<gene>
    <name evidence="8" type="ORF">Nepgr_024081</name>
</gene>
<comment type="similarity">
    <text evidence="2 7">Belongs to the CTL (choline transporter-like) family.</text>
</comment>
<dbReference type="Pfam" id="PF04515">
    <property type="entry name" value="Choline_transpo"/>
    <property type="match status" value="1"/>
</dbReference>
<dbReference type="GO" id="GO:0000166">
    <property type="term" value="F:nucleotide binding"/>
    <property type="evidence" value="ECO:0007669"/>
    <property type="project" value="InterPro"/>
</dbReference>
<comment type="caution">
    <text evidence="8">The sequence shown here is derived from an EMBL/GenBank/DDBJ whole genome shotgun (WGS) entry which is preliminary data.</text>
</comment>
<keyword evidence="6" id="KW-0472">Membrane</keyword>
<dbReference type="InterPro" id="IPR007603">
    <property type="entry name" value="Choline_transptr-like"/>
</dbReference>
<dbReference type="InterPro" id="IPR036412">
    <property type="entry name" value="HAD-like_sf"/>
</dbReference>
<proteinExistence type="inferred from homology"/>
<evidence type="ECO:0000256" key="7">
    <source>
        <dbReference type="RuleBase" id="RU368066"/>
    </source>
</evidence>
<accession>A0AAD3T3D7</accession>
<evidence type="ECO:0000256" key="6">
    <source>
        <dbReference type="ARBA" id="ARBA00023136"/>
    </source>
</evidence>
<organism evidence="8 9">
    <name type="scientific">Nepenthes gracilis</name>
    <name type="common">Slender pitcher plant</name>
    <dbReference type="NCBI Taxonomy" id="150966"/>
    <lineage>
        <taxon>Eukaryota</taxon>
        <taxon>Viridiplantae</taxon>
        <taxon>Streptophyta</taxon>
        <taxon>Embryophyta</taxon>
        <taxon>Tracheophyta</taxon>
        <taxon>Spermatophyta</taxon>
        <taxon>Magnoliopsida</taxon>
        <taxon>eudicotyledons</taxon>
        <taxon>Gunneridae</taxon>
        <taxon>Pentapetalae</taxon>
        <taxon>Caryophyllales</taxon>
        <taxon>Nepenthaceae</taxon>
        <taxon>Nepenthes</taxon>
    </lineage>
</organism>
<evidence type="ECO:0000256" key="3">
    <source>
        <dbReference type="ARBA" id="ARBA00022692"/>
    </source>
</evidence>
<dbReference type="Proteomes" id="UP001279734">
    <property type="component" value="Unassembled WGS sequence"/>
</dbReference>
<dbReference type="PANTHER" id="PTHR42861">
    <property type="entry name" value="CALCIUM-TRANSPORTING ATPASE"/>
    <property type="match status" value="1"/>
</dbReference>
<dbReference type="Gene3D" id="3.40.50.1000">
    <property type="entry name" value="HAD superfamily/HAD-like"/>
    <property type="match status" value="1"/>
</dbReference>
<reference evidence="8" key="1">
    <citation type="submission" date="2023-05" db="EMBL/GenBank/DDBJ databases">
        <title>Nepenthes gracilis genome sequencing.</title>
        <authorList>
            <person name="Fukushima K."/>
        </authorList>
    </citation>
    <scope>NUCLEOTIDE SEQUENCE</scope>
    <source>
        <strain evidence="8">SING2019-196</strain>
    </source>
</reference>
<keyword evidence="9" id="KW-1185">Reference proteome</keyword>
<keyword evidence="3" id="KW-0812">Transmembrane</keyword>
<evidence type="ECO:0000256" key="1">
    <source>
        <dbReference type="ARBA" id="ARBA00004141"/>
    </source>
</evidence>
<comment type="function">
    <text evidence="7">Choline transporter.</text>
</comment>
<protein>
    <recommendedName>
        <fullName evidence="7">Choline transporter-like protein</fullName>
    </recommendedName>
</protein>
<evidence type="ECO:0000256" key="5">
    <source>
        <dbReference type="ARBA" id="ARBA00022989"/>
    </source>
</evidence>
<evidence type="ECO:0000256" key="4">
    <source>
        <dbReference type="ARBA" id="ARBA00022842"/>
    </source>
</evidence>
<name>A0AAD3T3D7_NEPGR</name>
<dbReference type="Gene3D" id="3.40.1110.10">
    <property type="entry name" value="Calcium-transporting ATPase, cytoplasmic domain N"/>
    <property type="match status" value="1"/>
</dbReference>
<evidence type="ECO:0000313" key="8">
    <source>
        <dbReference type="EMBL" id="GMH22238.1"/>
    </source>
</evidence>
<dbReference type="EMBL" id="BSYO01000024">
    <property type="protein sequence ID" value="GMH22238.1"/>
    <property type="molecule type" value="Genomic_DNA"/>
</dbReference>
<comment type="subcellular location">
    <subcellularLocation>
        <location evidence="7">Cell membrane</location>
        <topology evidence="7">Multi-pass membrane protein</topology>
    </subcellularLocation>
    <subcellularLocation>
        <location evidence="1">Membrane</location>
        <topology evidence="1">Multi-pass membrane protein</topology>
    </subcellularLocation>
</comment>
<dbReference type="AlphaFoldDB" id="A0AAD3T3D7"/>
<dbReference type="InterPro" id="IPR023214">
    <property type="entry name" value="HAD_sf"/>
</dbReference>
<dbReference type="InterPro" id="IPR023299">
    <property type="entry name" value="ATPase_P-typ_cyto_dom_N"/>
</dbReference>